<gene>
    <name evidence="1" type="ORF">UFOPK2958_00182</name>
</gene>
<dbReference type="SUPFAM" id="SSF52540">
    <property type="entry name" value="P-loop containing nucleoside triphosphate hydrolases"/>
    <property type="match status" value="1"/>
</dbReference>
<dbReference type="AlphaFoldDB" id="A0A6J6VT92"/>
<accession>A0A6J6VT92</accession>
<organism evidence="1">
    <name type="scientific">freshwater metagenome</name>
    <dbReference type="NCBI Taxonomy" id="449393"/>
    <lineage>
        <taxon>unclassified sequences</taxon>
        <taxon>metagenomes</taxon>
        <taxon>ecological metagenomes</taxon>
    </lineage>
</organism>
<dbReference type="InterPro" id="IPR027417">
    <property type="entry name" value="P-loop_NTPase"/>
</dbReference>
<evidence type="ECO:0000313" key="1">
    <source>
        <dbReference type="EMBL" id="CAB4775731.1"/>
    </source>
</evidence>
<proteinExistence type="predicted"/>
<protein>
    <submittedName>
        <fullName evidence="1">Unannotated protein</fullName>
    </submittedName>
</protein>
<dbReference type="EMBL" id="CAFAAB010000010">
    <property type="protein sequence ID" value="CAB4775731.1"/>
    <property type="molecule type" value="Genomic_DNA"/>
</dbReference>
<name>A0A6J6VT92_9ZZZZ</name>
<dbReference type="Pfam" id="PF13469">
    <property type="entry name" value="Sulfotransfer_3"/>
    <property type="match status" value="1"/>
</dbReference>
<sequence length="291" mass="33006">MSSPVKRLVDHAAYRRRRLRQRFRSVVIGGHDTSKAVWISSWQRSGSTWLAEMLASPQRTRFIYEPANIPDHCFEGDQAAKIAPPLISIPHTSAIVKALEGHTTHWWSDQFNHSHKPKRLVTKDVRGLGVAGNVAEQLERVPIVILVRNPIDVATSIIRLGWFDPAHSAHDAFVAEVSRWCDYHERALRDVRLSRALWVSYEELRAAPVEQLTAIRDYLLTFSATWSVLDVAALDTTRRSATDFGNQIGETVTPEWISEARVILDRSPFGAVYSPTRRQTLLEITNSLRGR</sequence>
<dbReference type="Gene3D" id="3.40.50.300">
    <property type="entry name" value="P-loop containing nucleotide triphosphate hydrolases"/>
    <property type="match status" value="1"/>
</dbReference>
<reference evidence="1" key="1">
    <citation type="submission" date="2020-05" db="EMBL/GenBank/DDBJ databases">
        <authorList>
            <person name="Chiriac C."/>
            <person name="Salcher M."/>
            <person name="Ghai R."/>
            <person name="Kavagutti S V."/>
        </authorList>
    </citation>
    <scope>NUCLEOTIDE SEQUENCE</scope>
</reference>